<sequence length="136" mass="15302">MENSNQKITTFLMFPGTAEEAMKHYTSIFDQSEIISISRYGANEAGVEGTVLHATFSLKGQQFMCIDNSNKDVHQFTPAMSLFVSCDTEEEIDRVFDKLSQDGAVLMPLTDSPWSAKFGWVQDKYGVSWQLNLAKM</sequence>
<dbReference type="InterPro" id="IPR009725">
    <property type="entry name" value="3_dmu_93_MTrfase"/>
</dbReference>
<evidence type="ECO:0000313" key="2">
    <source>
        <dbReference type="EMBL" id="CAG9614892.1"/>
    </source>
</evidence>
<evidence type="ECO:0000259" key="1">
    <source>
        <dbReference type="Pfam" id="PF06983"/>
    </source>
</evidence>
<dbReference type="PANTHER" id="PTHR33990">
    <property type="entry name" value="PROTEIN YJDN-RELATED"/>
    <property type="match status" value="1"/>
</dbReference>
<dbReference type="EMBL" id="CAKJTI010000043">
    <property type="protein sequence ID" value="CAG9614892.1"/>
    <property type="molecule type" value="Genomic_DNA"/>
</dbReference>
<organism evidence="2 3">
    <name type="scientific">Bacillus rhizoplanae</name>
    <dbReference type="NCBI Taxonomy" id="2880966"/>
    <lineage>
        <taxon>Bacteria</taxon>
        <taxon>Bacillati</taxon>
        <taxon>Bacillota</taxon>
        <taxon>Bacilli</taxon>
        <taxon>Bacillales</taxon>
        <taxon>Bacillaceae</taxon>
        <taxon>Bacillus</taxon>
    </lineage>
</organism>
<dbReference type="InterPro" id="IPR029068">
    <property type="entry name" value="Glyas_Bleomycin-R_OHBP_Dase"/>
</dbReference>
<reference evidence="2 3" key="1">
    <citation type="submission" date="2021-10" db="EMBL/GenBank/DDBJ databases">
        <authorList>
            <person name="Criscuolo A."/>
        </authorList>
    </citation>
    <scope>NUCLEOTIDE SEQUENCE [LARGE SCALE GENOMIC DNA]</scope>
    <source>
        <strain evidence="3">CIP 111899</strain>
    </source>
</reference>
<dbReference type="PIRSF" id="PIRSF021700">
    <property type="entry name" value="3_dmu_93_MTrfase"/>
    <property type="match status" value="1"/>
</dbReference>
<protein>
    <recommendedName>
        <fullName evidence="1">PhnB-like domain-containing protein</fullName>
    </recommendedName>
</protein>
<proteinExistence type="predicted"/>
<comment type="caution">
    <text evidence="2">The sequence shown here is derived from an EMBL/GenBank/DDBJ whole genome shotgun (WGS) entry which is preliminary data.</text>
</comment>
<dbReference type="Gene3D" id="3.30.720.110">
    <property type="match status" value="1"/>
</dbReference>
<dbReference type="Pfam" id="PF06983">
    <property type="entry name" value="3-dmu-9_3-mt"/>
    <property type="match status" value="1"/>
</dbReference>
<dbReference type="CDD" id="cd06588">
    <property type="entry name" value="PhnB_like"/>
    <property type="match status" value="1"/>
</dbReference>
<dbReference type="PANTHER" id="PTHR33990:SF4">
    <property type="entry name" value="PHNB-LIKE DOMAIN-CONTAINING PROTEIN"/>
    <property type="match status" value="1"/>
</dbReference>
<accession>A0ABM8YGE2</accession>
<feature type="domain" description="PhnB-like" evidence="1">
    <location>
        <begin position="6"/>
        <end position="131"/>
    </location>
</feature>
<dbReference type="Gene3D" id="3.30.720.100">
    <property type="match status" value="1"/>
</dbReference>
<dbReference type="InterPro" id="IPR028973">
    <property type="entry name" value="PhnB-like"/>
</dbReference>
<gene>
    <name evidence="2" type="ORF">BACCIP111899_04125</name>
</gene>
<dbReference type="RefSeq" id="WP_230576827.1">
    <property type="nucleotide sequence ID" value="NZ_CAKJTI010000043.1"/>
</dbReference>
<dbReference type="Proteomes" id="UP000789423">
    <property type="component" value="Unassembled WGS sequence"/>
</dbReference>
<evidence type="ECO:0000313" key="3">
    <source>
        <dbReference type="Proteomes" id="UP000789423"/>
    </source>
</evidence>
<keyword evidence="3" id="KW-1185">Reference proteome</keyword>
<dbReference type="SUPFAM" id="SSF54593">
    <property type="entry name" value="Glyoxalase/Bleomycin resistance protein/Dihydroxybiphenyl dioxygenase"/>
    <property type="match status" value="1"/>
</dbReference>
<name>A0ABM8YGE2_9BACI</name>